<dbReference type="Proteomes" id="UP001056978">
    <property type="component" value="Chromosome 12"/>
</dbReference>
<sequence length="258" mass="30294">MSGVLQESFIQSLPSNRYYRTNFETEADYYSHFEENKSEECNEQCRNLYYWLGNKLLLNKLGENSFPEVIEILKDVSNVLRERGKCKCDFFKNINTKNFEKMKIVHDYCKDHESIKHTLEAHKNTCNNKFSEYLVKAASIYDEVYKCAVDNSETYCTELKEYIPSCFNEKLSRLKCEIKEVSAQGKGLSQYGTNYFDPTYFTPVMSWIHTKVLKKISTRRNLDDMDTLKLTEYTSEQGKSNLARRQLNVAYHTASTIF</sequence>
<evidence type="ECO:0000313" key="2">
    <source>
        <dbReference type="Proteomes" id="UP001056978"/>
    </source>
</evidence>
<reference evidence="1" key="1">
    <citation type="submission" date="2022-06" db="EMBL/GenBank/DDBJ databases">
        <title>The First Complete Genome of the Simian Malaria Parasite Plasmodium brasilianum.</title>
        <authorList>
            <person name="Bajic M."/>
            <person name="Ravishankar S."/>
        </authorList>
    </citation>
    <scope>NUCLEOTIDE SEQUENCE</scope>
    <source>
        <strain evidence="1">Bolivian I</strain>
    </source>
</reference>
<protein>
    <submittedName>
        <fullName evidence="1">Uncharacterized protein</fullName>
    </submittedName>
</protein>
<accession>A0ACB9Y463</accession>
<comment type="caution">
    <text evidence="1">The sequence shown here is derived from an EMBL/GenBank/DDBJ whole genome shotgun (WGS) entry which is preliminary data.</text>
</comment>
<gene>
    <name evidence="1" type="ORF">MKS88_004010</name>
</gene>
<keyword evidence="2" id="KW-1185">Reference proteome</keyword>
<evidence type="ECO:0000313" key="1">
    <source>
        <dbReference type="EMBL" id="KAI4836222.1"/>
    </source>
</evidence>
<dbReference type="EMBL" id="CM043780">
    <property type="protein sequence ID" value="KAI4836222.1"/>
    <property type="molecule type" value="Genomic_DNA"/>
</dbReference>
<organism evidence="1 2">
    <name type="scientific">Plasmodium brasilianum</name>
    <dbReference type="NCBI Taxonomy" id="5824"/>
    <lineage>
        <taxon>Eukaryota</taxon>
        <taxon>Sar</taxon>
        <taxon>Alveolata</taxon>
        <taxon>Apicomplexa</taxon>
        <taxon>Aconoidasida</taxon>
        <taxon>Haemosporida</taxon>
        <taxon>Plasmodiidae</taxon>
        <taxon>Plasmodium</taxon>
        <taxon>Plasmodium (Plasmodium)</taxon>
    </lineage>
</organism>
<proteinExistence type="predicted"/>
<name>A0ACB9Y463_PLABR</name>